<name>A0A2S8GB60_9BACT</name>
<organism evidence="1 2">
    <name type="scientific">Blastopirellula marina</name>
    <dbReference type="NCBI Taxonomy" id="124"/>
    <lineage>
        <taxon>Bacteria</taxon>
        <taxon>Pseudomonadati</taxon>
        <taxon>Planctomycetota</taxon>
        <taxon>Planctomycetia</taxon>
        <taxon>Pirellulales</taxon>
        <taxon>Pirellulaceae</taxon>
        <taxon>Blastopirellula</taxon>
    </lineage>
</organism>
<reference evidence="1 2" key="1">
    <citation type="submission" date="2018-02" db="EMBL/GenBank/DDBJ databases">
        <title>Comparative genomes isolates from brazilian mangrove.</title>
        <authorList>
            <person name="Araujo J.E."/>
            <person name="Taketani R.G."/>
            <person name="Silva M.C.P."/>
            <person name="Loureco M.V."/>
            <person name="Andreote F.D."/>
        </authorList>
    </citation>
    <scope>NUCLEOTIDE SEQUENCE [LARGE SCALE GENOMIC DNA]</scope>
    <source>
        <strain evidence="1 2">NAP PRIS-MGV</strain>
    </source>
</reference>
<proteinExistence type="predicted"/>
<evidence type="ECO:0000313" key="1">
    <source>
        <dbReference type="EMBL" id="PQO41698.1"/>
    </source>
</evidence>
<dbReference type="Proteomes" id="UP000239388">
    <property type="component" value="Unassembled WGS sequence"/>
</dbReference>
<protein>
    <submittedName>
        <fullName evidence="1">Uncharacterized protein</fullName>
    </submittedName>
</protein>
<evidence type="ECO:0000313" key="2">
    <source>
        <dbReference type="Proteomes" id="UP000239388"/>
    </source>
</evidence>
<dbReference type="EMBL" id="PUIB01000005">
    <property type="protein sequence ID" value="PQO41698.1"/>
    <property type="molecule type" value="Genomic_DNA"/>
</dbReference>
<dbReference type="RefSeq" id="WP_105351461.1">
    <property type="nucleotide sequence ID" value="NZ_PUIB01000005.1"/>
</dbReference>
<gene>
    <name evidence="1" type="ORF">C5Y98_02960</name>
</gene>
<accession>A0A2S8GB60</accession>
<comment type="caution">
    <text evidence="1">The sequence shown here is derived from an EMBL/GenBank/DDBJ whole genome shotgun (WGS) entry which is preliminary data.</text>
</comment>
<sequence length="189" mass="21342">MSARGALTTSPKSKGSKLVSESSNYIPLFWLALVPTESWNPDFSGWFELPRKETIERGQKYLPFLTDVFSEIKLFQKSAETLLERLSRLRCKTIGINLAELAIPEPPLPDLGIALTAIEAEDKNFQFSIPARKEVNPFFPGENKTLDIPAREISSTRELLLEVSSLTNRELENAKQNRLVELVIGHVWT</sequence>
<dbReference type="AlphaFoldDB" id="A0A2S8GB60"/>